<feature type="compositionally biased region" description="Basic and acidic residues" evidence="1">
    <location>
        <begin position="99"/>
        <end position="119"/>
    </location>
</feature>
<feature type="region of interest" description="Disordered" evidence="1">
    <location>
        <begin position="1"/>
        <end position="30"/>
    </location>
</feature>
<sequence length="119" mass="13293">MHYMGERGAARSAANAEGRPWQARAPQMRGRDSFAQCLNQTRALFDATDARVSAWHCQNKEAGINRGQRRKMRRAQDMNAEGAGNEQMTEKANAAGAGNERRTEKGRDFMRNELPKALA</sequence>
<gene>
    <name evidence="2" type="ORF">WOLCODRAFT_145425</name>
</gene>
<reference evidence="2 3" key="1">
    <citation type="journal article" date="2012" name="Science">
        <title>The Paleozoic origin of enzymatic lignin decomposition reconstructed from 31 fungal genomes.</title>
        <authorList>
            <person name="Floudas D."/>
            <person name="Binder M."/>
            <person name="Riley R."/>
            <person name="Barry K."/>
            <person name="Blanchette R.A."/>
            <person name="Henrissat B."/>
            <person name="Martinez A.T."/>
            <person name="Otillar R."/>
            <person name="Spatafora J.W."/>
            <person name="Yadav J.S."/>
            <person name="Aerts A."/>
            <person name="Benoit I."/>
            <person name="Boyd A."/>
            <person name="Carlson A."/>
            <person name="Copeland A."/>
            <person name="Coutinho P.M."/>
            <person name="de Vries R.P."/>
            <person name="Ferreira P."/>
            <person name="Findley K."/>
            <person name="Foster B."/>
            <person name="Gaskell J."/>
            <person name="Glotzer D."/>
            <person name="Gorecki P."/>
            <person name="Heitman J."/>
            <person name="Hesse C."/>
            <person name="Hori C."/>
            <person name="Igarashi K."/>
            <person name="Jurgens J.A."/>
            <person name="Kallen N."/>
            <person name="Kersten P."/>
            <person name="Kohler A."/>
            <person name="Kuees U."/>
            <person name="Kumar T.K.A."/>
            <person name="Kuo A."/>
            <person name="LaButti K."/>
            <person name="Larrondo L.F."/>
            <person name="Lindquist E."/>
            <person name="Ling A."/>
            <person name="Lombard V."/>
            <person name="Lucas S."/>
            <person name="Lundell T."/>
            <person name="Martin R."/>
            <person name="McLaughlin D.J."/>
            <person name="Morgenstern I."/>
            <person name="Morin E."/>
            <person name="Murat C."/>
            <person name="Nagy L.G."/>
            <person name="Nolan M."/>
            <person name="Ohm R.A."/>
            <person name="Patyshakuliyeva A."/>
            <person name="Rokas A."/>
            <person name="Ruiz-Duenas F.J."/>
            <person name="Sabat G."/>
            <person name="Salamov A."/>
            <person name="Samejima M."/>
            <person name="Schmutz J."/>
            <person name="Slot J.C."/>
            <person name="St John F."/>
            <person name="Stenlid J."/>
            <person name="Sun H."/>
            <person name="Sun S."/>
            <person name="Syed K."/>
            <person name="Tsang A."/>
            <person name="Wiebenga A."/>
            <person name="Young D."/>
            <person name="Pisabarro A."/>
            <person name="Eastwood D.C."/>
            <person name="Martin F."/>
            <person name="Cullen D."/>
            <person name="Grigoriev I.V."/>
            <person name="Hibbett D.S."/>
        </authorList>
    </citation>
    <scope>NUCLEOTIDE SEQUENCE [LARGE SCALE GENOMIC DNA]</scope>
    <source>
        <strain evidence="2 3">MD-104</strain>
    </source>
</reference>
<evidence type="ECO:0000313" key="2">
    <source>
        <dbReference type="EMBL" id="PCH34654.1"/>
    </source>
</evidence>
<accession>A0A2H3JD83</accession>
<dbReference type="Proteomes" id="UP000218811">
    <property type="component" value="Unassembled WGS sequence"/>
</dbReference>
<evidence type="ECO:0000256" key="1">
    <source>
        <dbReference type="SAM" id="MobiDB-lite"/>
    </source>
</evidence>
<protein>
    <submittedName>
        <fullName evidence="2">Uncharacterized protein</fullName>
    </submittedName>
</protein>
<dbReference type="AlphaFoldDB" id="A0A2H3JD83"/>
<evidence type="ECO:0000313" key="3">
    <source>
        <dbReference type="Proteomes" id="UP000218811"/>
    </source>
</evidence>
<keyword evidence="3" id="KW-1185">Reference proteome</keyword>
<name>A0A2H3JD83_WOLCO</name>
<organism evidence="2 3">
    <name type="scientific">Wolfiporia cocos (strain MD-104)</name>
    <name type="common">Brown rot fungus</name>
    <dbReference type="NCBI Taxonomy" id="742152"/>
    <lineage>
        <taxon>Eukaryota</taxon>
        <taxon>Fungi</taxon>
        <taxon>Dikarya</taxon>
        <taxon>Basidiomycota</taxon>
        <taxon>Agaricomycotina</taxon>
        <taxon>Agaricomycetes</taxon>
        <taxon>Polyporales</taxon>
        <taxon>Phaeolaceae</taxon>
        <taxon>Wolfiporia</taxon>
    </lineage>
</organism>
<feature type="region of interest" description="Disordered" evidence="1">
    <location>
        <begin position="65"/>
        <end position="119"/>
    </location>
</feature>
<dbReference type="EMBL" id="KB467832">
    <property type="protein sequence ID" value="PCH34654.1"/>
    <property type="molecule type" value="Genomic_DNA"/>
</dbReference>
<proteinExistence type="predicted"/>